<organism evidence="3 4">
    <name type="scientific">Operophtera brumata</name>
    <name type="common">Winter moth</name>
    <name type="synonym">Phalaena brumata</name>
    <dbReference type="NCBI Taxonomy" id="104452"/>
    <lineage>
        <taxon>Eukaryota</taxon>
        <taxon>Metazoa</taxon>
        <taxon>Ecdysozoa</taxon>
        <taxon>Arthropoda</taxon>
        <taxon>Hexapoda</taxon>
        <taxon>Insecta</taxon>
        <taxon>Pterygota</taxon>
        <taxon>Neoptera</taxon>
        <taxon>Endopterygota</taxon>
        <taxon>Lepidoptera</taxon>
        <taxon>Glossata</taxon>
        <taxon>Ditrysia</taxon>
        <taxon>Geometroidea</taxon>
        <taxon>Geometridae</taxon>
        <taxon>Larentiinae</taxon>
        <taxon>Operophtera</taxon>
    </lineage>
</organism>
<reference evidence="3 4" key="1">
    <citation type="journal article" date="2015" name="Genome Biol. Evol.">
        <title>The genome of winter moth (Operophtera brumata) provides a genomic perspective on sexual dimorphism and phenology.</title>
        <authorList>
            <person name="Derks M.F."/>
            <person name="Smit S."/>
            <person name="Salis L."/>
            <person name="Schijlen E."/>
            <person name="Bossers A."/>
            <person name="Mateman C."/>
            <person name="Pijl A.S."/>
            <person name="de Ridder D."/>
            <person name="Groenen M.A."/>
            <person name="Visser M.E."/>
            <person name="Megens H.J."/>
        </authorList>
    </citation>
    <scope>NUCLEOTIDE SEQUENCE [LARGE SCALE GENOMIC DNA]</scope>
    <source>
        <strain evidence="3">WM2013NL</strain>
        <tissue evidence="3">Head and thorax</tissue>
    </source>
</reference>
<dbReference type="GO" id="GO:0006508">
    <property type="term" value="P:proteolysis"/>
    <property type="evidence" value="ECO:0007669"/>
    <property type="project" value="UniProtKB-KW"/>
</dbReference>
<dbReference type="STRING" id="104452.A0A0L7LAN0"/>
<gene>
    <name evidence="3" type="ORF">OBRU01_11878</name>
</gene>
<dbReference type="EC" id="3.4.24.-" evidence="1"/>
<keyword evidence="1" id="KW-0645">Protease</keyword>
<comment type="cofactor">
    <cofactor evidence="1">
        <name>Zn(2+)</name>
        <dbReference type="ChEBI" id="CHEBI:29105"/>
    </cofactor>
    <text evidence="1">Binds 1 zinc ion per subunit.</text>
</comment>
<name>A0A0L7LAN0_OPEBR</name>
<keyword evidence="1" id="KW-0482">Metalloprotease</keyword>
<evidence type="ECO:0000313" key="4">
    <source>
        <dbReference type="Proteomes" id="UP000037510"/>
    </source>
</evidence>
<dbReference type="GO" id="GO:0008270">
    <property type="term" value="F:zinc ion binding"/>
    <property type="evidence" value="ECO:0007669"/>
    <property type="project" value="InterPro"/>
</dbReference>
<dbReference type="Proteomes" id="UP000037510">
    <property type="component" value="Unassembled WGS sequence"/>
</dbReference>
<dbReference type="SMART" id="SM00235">
    <property type="entry name" value="ZnMc"/>
    <property type="match status" value="1"/>
</dbReference>
<dbReference type="InterPro" id="IPR024079">
    <property type="entry name" value="MetalloPept_cat_dom_sf"/>
</dbReference>
<protein>
    <recommendedName>
        <fullName evidence="1">Metalloendopeptidase</fullName>
        <ecNumber evidence="1">3.4.24.-</ecNumber>
    </recommendedName>
</protein>
<dbReference type="EMBL" id="JTDY01001951">
    <property type="protein sequence ID" value="KOB72465.1"/>
    <property type="molecule type" value="Genomic_DNA"/>
</dbReference>
<keyword evidence="1" id="KW-0378">Hydrolase</keyword>
<keyword evidence="1" id="KW-0862">Zinc</keyword>
<evidence type="ECO:0000256" key="1">
    <source>
        <dbReference type="RuleBase" id="RU361183"/>
    </source>
</evidence>
<proteinExistence type="predicted"/>
<evidence type="ECO:0000259" key="2">
    <source>
        <dbReference type="SMART" id="SM00235"/>
    </source>
</evidence>
<dbReference type="PANTHER" id="PTHR10127">
    <property type="entry name" value="DISCOIDIN, CUB, EGF, LAMININ , AND ZINC METALLOPROTEASE DOMAIN CONTAINING"/>
    <property type="match status" value="1"/>
</dbReference>
<dbReference type="PANTHER" id="PTHR10127:SF870">
    <property type="entry name" value="METALLOENDOPEPTIDASE"/>
    <property type="match status" value="1"/>
</dbReference>
<dbReference type="Pfam" id="PF01400">
    <property type="entry name" value="Astacin"/>
    <property type="match status" value="1"/>
</dbReference>
<dbReference type="GO" id="GO:0004222">
    <property type="term" value="F:metalloendopeptidase activity"/>
    <property type="evidence" value="ECO:0007669"/>
    <property type="project" value="UniProtKB-UniRule"/>
</dbReference>
<dbReference type="PRINTS" id="PR00480">
    <property type="entry name" value="ASTACIN"/>
</dbReference>
<sequence length="484" mass="54883">MLIDVKTLASKTMKYRTICTDGSKVNWLKIKCLRFEKALPGVVQLRCNYDGPYLTMDTTSKQGRGRQTRSTPAAVLEASEIRLEKAYKQALPISEAKKKEMLNLCKKNIIPEELHPWYESLPSTSQPREVCLKFFDTPPNYAPTVDNKVLYITNPDKRKNCPPDTYNYTGSVVCGALSVLPERRSAPVGDTLEDDMRMSRANEEYYKDKLWPLGVLMYGCGALSVLPERRSAPVGDTLEDDMRMSRANEEYYKDKLTYNFINTHYHRECGALSVLPERRSAPVGDTLEDDMRMSRANEEYYKDKLWPLGVLMYGVEARLRNSEFHLRLKYAMATIELASCVVFQEVESDAELRTRSLLWFVSRGGEAPHLGFLAGNQSVSLASMAEGAPGHVAHALSMLLRALGLPMQSNRHDRDYYVTVTWNNVLKGKEHYLERAPAAAWLSDSLFPYDFYSAAHAPANYMCRACSHGETTLQPAQAKNKYKI</sequence>
<dbReference type="InterPro" id="IPR001506">
    <property type="entry name" value="Peptidase_M12A"/>
</dbReference>
<keyword evidence="1" id="KW-0479">Metal-binding</keyword>
<keyword evidence="4" id="KW-1185">Reference proteome</keyword>
<accession>A0A0L7LAN0</accession>
<evidence type="ECO:0000313" key="3">
    <source>
        <dbReference type="EMBL" id="KOB72465.1"/>
    </source>
</evidence>
<dbReference type="Gene3D" id="3.40.390.10">
    <property type="entry name" value="Collagenase (Catalytic Domain)"/>
    <property type="match status" value="1"/>
</dbReference>
<feature type="domain" description="Peptidase metallopeptidase" evidence="2">
    <location>
        <begin position="302"/>
        <end position="453"/>
    </location>
</feature>
<dbReference type="InterPro" id="IPR006026">
    <property type="entry name" value="Peptidase_Metallo"/>
</dbReference>
<dbReference type="SUPFAM" id="SSF55486">
    <property type="entry name" value="Metalloproteases ('zincins'), catalytic domain"/>
    <property type="match status" value="1"/>
</dbReference>
<dbReference type="AlphaFoldDB" id="A0A0L7LAN0"/>
<comment type="caution">
    <text evidence="3">The sequence shown here is derived from an EMBL/GenBank/DDBJ whole genome shotgun (WGS) entry which is preliminary data.</text>
</comment>